<dbReference type="GO" id="GO:0006355">
    <property type="term" value="P:regulation of DNA-templated transcription"/>
    <property type="evidence" value="ECO:0007669"/>
    <property type="project" value="InterPro"/>
</dbReference>
<dbReference type="InterPro" id="IPR013321">
    <property type="entry name" value="Arc_rbn_hlx_hlx"/>
</dbReference>
<sequence length="90" mass="10135">MAKEAILQVRIDADVKEKAEKLYREMGTSLAEAVRIFAKQSVLENGMPFVISANQGNTYGRLSKYANPKKQELEKGAYEKAMVEKHEEAD</sequence>
<accession>A0A9D0ZTU1</accession>
<evidence type="ECO:0000313" key="2">
    <source>
        <dbReference type="Proteomes" id="UP000886886"/>
    </source>
</evidence>
<dbReference type="Gene3D" id="1.10.1220.10">
    <property type="entry name" value="Met repressor-like"/>
    <property type="match status" value="1"/>
</dbReference>
<dbReference type="AlphaFoldDB" id="A0A9D0ZTU1"/>
<dbReference type="EMBL" id="DVFT01000071">
    <property type="protein sequence ID" value="HIQ95837.1"/>
    <property type="molecule type" value="Genomic_DNA"/>
</dbReference>
<dbReference type="Pfam" id="PF04221">
    <property type="entry name" value="RelB"/>
    <property type="match status" value="1"/>
</dbReference>
<dbReference type="NCBIfam" id="TIGR02384">
    <property type="entry name" value="RelB_DinJ"/>
    <property type="match status" value="1"/>
</dbReference>
<name>A0A9D0ZTU1_9FIRM</name>
<reference evidence="1" key="1">
    <citation type="submission" date="2020-10" db="EMBL/GenBank/DDBJ databases">
        <authorList>
            <person name="Gilroy R."/>
        </authorList>
    </citation>
    <scope>NUCLEOTIDE SEQUENCE</scope>
    <source>
        <strain evidence="1">ChiSjej3B21-11622</strain>
    </source>
</reference>
<comment type="caution">
    <text evidence="1">The sequence shown here is derived from an EMBL/GenBank/DDBJ whole genome shotgun (WGS) entry which is preliminary data.</text>
</comment>
<protein>
    <submittedName>
        <fullName evidence="1">Type II toxin-antitoxin system RelB/DinJ family antitoxin</fullName>
    </submittedName>
</protein>
<proteinExistence type="predicted"/>
<dbReference type="Proteomes" id="UP000886886">
    <property type="component" value="Unassembled WGS sequence"/>
</dbReference>
<dbReference type="InterPro" id="IPR007337">
    <property type="entry name" value="RelB/DinJ"/>
</dbReference>
<organism evidence="1 2">
    <name type="scientific">Candidatus Limivivens merdigallinarum</name>
    <dbReference type="NCBI Taxonomy" id="2840859"/>
    <lineage>
        <taxon>Bacteria</taxon>
        <taxon>Bacillati</taxon>
        <taxon>Bacillota</taxon>
        <taxon>Clostridia</taxon>
        <taxon>Lachnospirales</taxon>
        <taxon>Lachnospiraceae</taxon>
        <taxon>Lachnospiraceae incertae sedis</taxon>
        <taxon>Candidatus Limivivens</taxon>
    </lineage>
</organism>
<gene>
    <name evidence="1" type="ORF">IAB26_04670</name>
</gene>
<reference evidence="1" key="2">
    <citation type="journal article" date="2021" name="PeerJ">
        <title>Extensive microbial diversity within the chicken gut microbiome revealed by metagenomics and culture.</title>
        <authorList>
            <person name="Gilroy R."/>
            <person name="Ravi A."/>
            <person name="Getino M."/>
            <person name="Pursley I."/>
            <person name="Horton D.L."/>
            <person name="Alikhan N.F."/>
            <person name="Baker D."/>
            <person name="Gharbi K."/>
            <person name="Hall N."/>
            <person name="Watson M."/>
            <person name="Adriaenssens E.M."/>
            <person name="Foster-Nyarko E."/>
            <person name="Jarju S."/>
            <person name="Secka A."/>
            <person name="Antonio M."/>
            <person name="Oren A."/>
            <person name="Chaudhuri R.R."/>
            <person name="La Ragione R."/>
            <person name="Hildebrand F."/>
            <person name="Pallen M.J."/>
        </authorList>
    </citation>
    <scope>NUCLEOTIDE SEQUENCE</scope>
    <source>
        <strain evidence="1">ChiSjej3B21-11622</strain>
    </source>
</reference>
<evidence type="ECO:0000313" key="1">
    <source>
        <dbReference type="EMBL" id="HIQ95837.1"/>
    </source>
</evidence>